<evidence type="ECO:0000256" key="1">
    <source>
        <dbReference type="SAM" id="MobiDB-lite"/>
    </source>
</evidence>
<gene>
    <name evidence="2" type="ORF">MFU01_74980</name>
    <name evidence="3" type="ORF">SAMN05443572_103147</name>
</gene>
<proteinExistence type="predicted"/>
<dbReference type="OrthoDB" id="5294070at2"/>
<evidence type="ECO:0000313" key="3">
    <source>
        <dbReference type="EMBL" id="SET77078.1"/>
    </source>
</evidence>
<dbReference type="Proteomes" id="UP000183760">
    <property type="component" value="Unassembled WGS sequence"/>
</dbReference>
<name>A0A511TE69_MYXFU</name>
<protein>
    <submittedName>
        <fullName evidence="2">Uncharacterized protein</fullName>
    </submittedName>
</protein>
<reference evidence="2 5" key="2">
    <citation type="submission" date="2019-07" db="EMBL/GenBank/DDBJ databases">
        <title>Whole genome shotgun sequence of Myxococcus fulvus NBRC 100333.</title>
        <authorList>
            <person name="Hosoyama A."/>
            <person name="Uohara A."/>
            <person name="Ohji S."/>
            <person name="Ichikawa N."/>
        </authorList>
    </citation>
    <scope>NUCLEOTIDE SEQUENCE [LARGE SCALE GENOMIC DNA]</scope>
    <source>
        <strain evidence="2 5">NBRC 100333</strain>
    </source>
</reference>
<keyword evidence="4" id="KW-1185">Reference proteome</keyword>
<reference evidence="3 4" key="1">
    <citation type="submission" date="2016-10" db="EMBL/GenBank/DDBJ databases">
        <authorList>
            <person name="Varghese N."/>
            <person name="Submissions S."/>
        </authorList>
    </citation>
    <scope>NUCLEOTIDE SEQUENCE [LARGE SCALE GENOMIC DNA]</scope>
    <source>
        <strain evidence="3 4">DSM 16525</strain>
    </source>
</reference>
<evidence type="ECO:0000313" key="5">
    <source>
        <dbReference type="Proteomes" id="UP000321514"/>
    </source>
</evidence>
<organism evidence="2 5">
    <name type="scientific">Myxococcus fulvus</name>
    <dbReference type="NCBI Taxonomy" id="33"/>
    <lineage>
        <taxon>Bacteria</taxon>
        <taxon>Pseudomonadati</taxon>
        <taxon>Myxococcota</taxon>
        <taxon>Myxococcia</taxon>
        <taxon>Myxococcales</taxon>
        <taxon>Cystobacterineae</taxon>
        <taxon>Myxococcaceae</taxon>
        <taxon>Myxococcus</taxon>
    </lineage>
</organism>
<feature type="region of interest" description="Disordered" evidence="1">
    <location>
        <begin position="144"/>
        <end position="166"/>
    </location>
</feature>
<dbReference type="Proteomes" id="UP000321514">
    <property type="component" value="Unassembled WGS sequence"/>
</dbReference>
<sequence>MARRKKADEIAARVRNLIAMDAAGIMRRLEARRDEMFALFSRLRSRGPLLETIASRYAEGAFEQLIHLPEQEQAVVDRYYTHLDELRWYFTYTEDMPGTAQVNFIKLHKRLEESYRVLVVTLGPPVSADGARVVDAEVLRREDKGDTAAKTLTRAMPPRQRRASPS</sequence>
<evidence type="ECO:0000313" key="2">
    <source>
        <dbReference type="EMBL" id="GEN12461.1"/>
    </source>
</evidence>
<comment type="caution">
    <text evidence="2">The sequence shown here is derived from an EMBL/GenBank/DDBJ whole genome shotgun (WGS) entry which is preliminary data.</text>
</comment>
<dbReference type="AlphaFoldDB" id="A0A511TE69"/>
<evidence type="ECO:0000313" key="4">
    <source>
        <dbReference type="Proteomes" id="UP000183760"/>
    </source>
</evidence>
<dbReference type="EMBL" id="BJXR01000062">
    <property type="protein sequence ID" value="GEN12461.1"/>
    <property type="molecule type" value="Genomic_DNA"/>
</dbReference>
<accession>A0A511TE69</accession>
<dbReference type="EMBL" id="FOIB01000003">
    <property type="protein sequence ID" value="SET77078.1"/>
    <property type="molecule type" value="Genomic_DNA"/>
</dbReference>
<dbReference type="RefSeq" id="WP_074951865.1">
    <property type="nucleotide sequence ID" value="NZ_BJXR01000062.1"/>
</dbReference>